<proteinExistence type="predicted"/>
<dbReference type="SMART" id="SM00867">
    <property type="entry name" value="YceI"/>
    <property type="match status" value="1"/>
</dbReference>
<accession>A0A7Z7B8V1</accession>
<dbReference type="PANTHER" id="PTHR34406">
    <property type="entry name" value="PROTEIN YCEI"/>
    <property type="match status" value="1"/>
</dbReference>
<evidence type="ECO:0000313" key="3">
    <source>
        <dbReference type="EMBL" id="SDI12169.1"/>
    </source>
</evidence>
<feature type="signal peptide" evidence="1">
    <location>
        <begin position="1"/>
        <end position="29"/>
    </location>
</feature>
<name>A0A7Z7B8V1_9BURK</name>
<evidence type="ECO:0000256" key="1">
    <source>
        <dbReference type="SAM" id="SignalP"/>
    </source>
</evidence>
<dbReference type="EMBL" id="FNDI01000012">
    <property type="protein sequence ID" value="SDI12169.1"/>
    <property type="molecule type" value="Genomic_DNA"/>
</dbReference>
<dbReference type="SUPFAM" id="SSF101874">
    <property type="entry name" value="YceI-like"/>
    <property type="match status" value="1"/>
</dbReference>
<dbReference type="Gene3D" id="2.40.128.110">
    <property type="entry name" value="Lipid/polyisoprenoid-binding, YceI-like"/>
    <property type="match status" value="1"/>
</dbReference>
<sequence length="190" mass="20240">MNMKNNCYRRVLAGAAAAVLFAAALPAFAQVDAGKSTVVATSKQMNVPVDGTFKKFNAQLTFDPAKPTAGSANLSIDTDSYDLGDPEYNKQVRGKEWFDSATFPKATFVSTAIAPAGGNQYKVTGKLTIKGKSQTVTVPVSITQQGATQTFDGSLPIKRTQYDIGSGEWKDTSVVADDVVIKFHIVAAKH</sequence>
<feature type="domain" description="Lipid/polyisoprenoid-binding YceI-like" evidence="2">
    <location>
        <begin position="28"/>
        <end position="188"/>
    </location>
</feature>
<dbReference type="Pfam" id="PF04264">
    <property type="entry name" value="YceI"/>
    <property type="match status" value="1"/>
</dbReference>
<evidence type="ECO:0000313" key="4">
    <source>
        <dbReference type="Proteomes" id="UP000198900"/>
    </source>
</evidence>
<keyword evidence="1" id="KW-0732">Signal</keyword>
<dbReference type="PANTHER" id="PTHR34406:SF1">
    <property type="entry name" value="PROTEIN YCEI"/>
    <property type="match status" value="1"/>
</dbReference>
<feature type="chain" id="PRO_5030615136" evidence="1">
    <location>
        <begin position="30"/>
        <end position="190"/>
    </location>
</feature>
<comment type="caution">
    <text evidence="3">The sequence shown here is derived from an EMBL/GenBank/DDBJ whole genome shotgun (WGS) entry which is preliminary data.</text>
</comment>
<evidence type="ECO:0000259" key="2">
    <source>
        <dbReference type="SMART" id="SM00867"/>
    </source>
</evidence>
<reference evidence="3" key="1">
    <citation type="submission" date="2016-10" db="EMBL/GenBank/DDBJ databases">
        <authorList>
            <person name="Varghese N."/>
            <person name="Submissions S."/>
        </authorList>
    </citation>
    <scope>NUCLEOTIDE SEQUENCE [LARGE SCALE GENOMIC DNA]</scope>
    <source>
        <strain evidence="3">YR281</strain>
    </source>
</reference>
<dbReference type="InterPro" id="IPR007372">
    <property type="entry name" value="Lipid/polyisoprenoid-bd_YceI"/>
</dbReference>
<dbReference type="Proteomes" id="UP000198900">
    <property type="component" value="Unassembled WGS sequence"/>
</dbReference>
<organism evidence="3 4">
    <name type="scientific">Paraburkholderia steynii</name>
    <dbReference type="NCBI Taxonomy" id="1245441"/>
    <lineage>
        <taxon>Bacteria</taxon>
        <taxon>Pseudomonadati</taxon>
        <taxon>Pseudomonadota</taxon>
        <taxon>Betaproteobacteria</taxon>
        <taxon>Burkholderiales</taxon>
        <taxon>Burkholderiaceae</taxon>
        <taxon>Paraburkholderia</taxon>
    </lineage>
</organism>
<protein>
    <submittedName>
        <fullName evidence="3">Polyisoprenoid-binding protein YceI</fullName>
    </submittedName>
</protein>
<gene>
    <name evidence="3" type="ORF">SAMN04487926_112105</name>
</gene>
<keyword evidence="4" id="KW-1185">Reference proteome</keyword>
<dbReference type="AlphaFoldDB" id="A0A7Z7B8V1"/>
<dbReference type="InterPro" id="IPR036761">
    <property type="entry name" value="TTHA0802/YceI-like_sf"/>
</dbReference>